<keyword evidence="3" id="KW-1185">Reference proteome</keyword>
<dbReference type="EMBL" id="JANPWB010000009">
    <property type="protein sequence ID" value="KAJ1156420.1"/>
    <property type="molecule type" value="Genomic_DNA"/>
</dbReference>
<keyword evidence="1" id="KW-0732">Signal</keyword>
<feature type="non-terminal residue" evidence="2">
    <location>
        <position position="1"/>
    </location>
</feature>
<dbReference type="AlphaFoldDB" id="A0AAV7RWQ6"/>
<feature type="non-terminal residue" evidence="2">
    <location>
        <position position="62"/>
    </location>
</feature>
<evidence type="ECO:0000256" key="1">
    <source>
        <dbReference type="SAM" id="SignalP"/>
    </source>
</evidence>
<protein>
    <recommendedName>
        <fullName evidence="4">Reverse transcriptase zinc-binding domain-containing protein</fullName>
    </recommendedName>
</protein>
<name>A0AAV7RWQ6_PLEWA</name>
<evidence type="ECO:0008006" key="4">
    <source>
        <dbReference type="Google" id="ProtNLM"/>
    </source>
</evidence>
<reference evidence="2" key="1">
    <citation type="journal article" date="2022" name="bioRxiv">
        <title>Sequencing and chromosome-scale assembly of the giantPleurodeles waltlgenome.</title>
        <authorList>
            <person name="Brown T."/>
            <person name="Elewa A."/>
            <person name="Iarovenko S."/>
            <person name="Subramanian E."/>
            <person name="Araus A.J."/>
            <person name="Petzold A."/>
            <person name="Susuki M."/>
            <person name="Suzuki K.-i.T."/>
            <person name="Hayashi T."/>
            <person name="Toyoda A."/>
            <person name="Oliveira C."/>
            <person name="Osipova E."/>
            <person name="Leigh N.D."/>
            <person name="Simon A."/>
            <person name="Yun M.H."/>
        </authorList>
    </citation>
    <scope>NUCLEOTIDE SEQUENCE</scope>
    <source>
        <strain evidence="2">20211129_DDA</strain>
        <tissue evidence="2">Liver</tissue>
    </source>
</reference>
<comment type="caution">
    <text evidence="2">The sequence shown here is derived from an EMBL/GenBank/DDBJ whole genome shotgun (WGS) entry which is preliminary data.</text>
</comment>
<dbReference type="Proteomes" id="UP001066276">
    <property type="component" value="Chromosome 5"/>
</dbReference>
<organism evidence="2 3">
    <name type="scientific">Pleurodeles waltl</name>
    <name type="common">Iberian ribbed newt</name>
    <dbReference type="NCBI Taxonomy" id="8319"/>
    <lineage>
        <taxon>Eukaryota</taxon>
        <taxon>Metazoa</taxon>
        <taxon>Chordata</taxon>
        <taxon>Craniata</taxon>
        <taxon>Vertebrata</taxon>
        <taxon>Euteleostomi</taxon>
        <taxon>Amphibia</taxon>
        <taxon>Batrachia</taxon>
        <taxon>Caudata</taxon>
        <taxon>Salamandroidea</taxon>
        <taxon>Salamandridae</taxon>
        <taxon>Pleurodelinae</taxon>
        <taxon>Pleurodeles</taxon>
    </lineage>
</organism>
<feature type="chain" id="PRO_5044000917" description="Reverse transcriptase zinc-binding domain-containing protein" evidence="1">
    <location>
        <begin position="22"/>
        <end position="62"/>
    </location>
</feature>
<feature type="signal peptide" evidence="1">
    <location>
        <begin position="1"/>
        <end position="21"/>
    </location>
</feature>
<accession>A0AAV7RWQ6</accession>
<evidence type="ECO:0000313" key="3">
    <source>
        <dbReference type="Proteomes" id="UP001066276"/>
    </source>
</evidence>
<proteinExistence type="predicted"/>
<sequence length="62" mass="7025">CCATSLLFLFCALEENLRVAALCRAFWTPKKLSRLRQDNMVRCKKCGSASADDLHMFIDCPL</sequence>
<evidence type="ECO:0000313" key="2">
    <source>
        <dbReference type="EMBL" id="KAJ1156420.1"/>
    </source>
</evidence>
<gene>
    <name evidence="2" type="ORF">NDU88_009139</name>
</gene>